<comment type="caution">
    <text evidence="3">The sequence shown here is derived from an EMBL/GenBank/DDBJ whole genome shotgun (WGS) entry which is preliminary data.</text>
</comment>
<keyword evidence="4" id="KW-1185">Reference proteome</keyword>
<protein>
    <submittedName>
        <fullName evidence="3">Putative lipoprotein</fullName>
    </submittedName>
</protein>
<keyword evidence="2" id="KW-1133">Transmembrane helix</keyword>
<evidence type="ECO:0000256" key="1">
    <source>
        <dbReference type="SAM" id="MobiDB-lite"/>
    </source>
</evidence>
<keyword evidence="3" id="KW-0449">Lipoprotein</keyword>
<keyword evidence="2" id="KW-0812">Transmembrane</keyword>
<dbReference type="AlphaFoldDB" id="A0A085WR03"/>
<name>A0A085WR03_9BACT</name>
<proteinExistence type="predicted"/>
<sequence length="270" mass="28878">MAKSEKMTQRELKQPDAFQQMGAEAQHWLVERQTIVALAVGVLLVGGLIVAMFAYFSHRSETKAAKELGAALEILDRPIVPTPEGTEAKPVAEGDKAPFRTAQDQDGELVKALTAFRNAYKGTTSATTAALPLAKAQYRLGKVDEALAAYAEFLKDAPQNDPMRAGALEGQGYAYEAQQKYDQALASFDEMSKVDSGGYLEGMGQYHRARILILQGKKEDAAAVLVKLPIDHPGSAAARLATERTSLLAAEGVKIPPPPEPEAGKKDGGA</sequence>
<feature type="region of interest" description="Disordered" evidence="1">
    <location>
        <begin position="249"/>
        <end position="270"/>
    </location>
</feature>
<dbReference type="InterPro" id="IPR011990">
    <property type="entry name" value="TPR-like_helical_dom_sf"/>
</dbReference>
<dbReference type="RefSeq" id="WP_240486585.1">
    <property type="nucleotide sequence ID" value="NZ_JMCB01000003.1"/>
</dbReference>
<feature type="transmembrane region" description="Helical" evidence="2">
    <location>
        <begin position="35"/>
        <end position="56"/>
    </location>
</feature>
<gene>
    <name evidence="3" type="ORF">DB31_5158</name>
</gene>
<dbReference type="Gene3D" id="1.25.40.10">
    <property type="entry name" value="Tetratricopeptide repeat domain"/>
    <property type="match status" value="1"/>
</dbReference>
<evidence type="ECO:0000256" key="2">
    <source>
        <dbReference type="SAM" id="Phobius"/>
    </source>
</evidence>
<keyword evidence="2" id="KW-0472">Membrane</keyword>
<accession>A0A085WR03</accession>
<organism evidence="3 4">
    <name type="scientific">Hyalangium minutum</name>
    <dbReference type="NCBI Taxonomy" id="394096"/>
    <lineage>
        <taxon>Bacteria</taxon>
        <taxon>Pseudomonadati</taxon>
        <taxon>Myxococcota</taxon>
        <taxon>Myxococcia</taxon>
        <taxon>Myxococcales</taxon>
        <taxon>Cystobacterineae</taxon>
        <taxon>Archangiaceae</taxon>
        <taxon>Hyalangium</taxon>
    </lineage>
</organism>
<dbReference type="Pfam" id="PF13432">
    <property type="entry name" value="TPR_16"/>
    <property type="match status" value="1"/>
</dbReference>
<dbReference type="Proteomes" id="UP000028725">
    <property type="component" value="Unassembled WGS sequence"/>
</dbReference>
<dbReference type="EMBL" id="JMCB01000003">
    <property type="protein sequence ID" value="KFE70116.1"/>
    <property type="molecule type" value="Genomic_DNA"/>
</dbReference>
<evidence type="ECO:0000313" key="3">
    <source>
        <dbReference type="EMBL" id="KFE70116.1"/>
    </source>
</evidence>
<dbReference type="SUPFAM" id="SSF48452">
    <property type="entry name" value="TPR-like"/>
    <property type="match status" value="1"/>
</dbReference>
<evidence type="ECO:0000313" key="4">
    <source>
        <dbReference type="Proteomes" id="UP000028725"/>
    </source>
</evidence>
<dbReference type="STRING" id="394096.DB31_5158"/>
<reference evidence="3 4" key="1">
    <citation type="submission" date="2014-04" db="EMBL/GenBank/DDBJ databases">
        <title>Genome assembly of Hyalangium minutum DSM 14724.</title>
        <authorList>
            <person name="Sharma G."/>
            <person name="Subramanian S."/>
        </authorList>
    </citation>
    <scope>NUCLEOTIDE SEQUENCE [LARGE SCALE GENOMIC DNA]</scope>
    <source>
        <strain evidence="3 4">DSM 14724</strain>
    </source>
</reference>